<dbReference type="Proteomes" id="UP000192722">
    <property type="component" value="Unassembled WGS sequence"/>
</dbReference>
<evidence type="ECO:0000256" key="5">
    <source>
        <dbReference type="ARBA" id="ARBA00022475"/>
    </source>
</evidence>
<evidence type="ECO:0000256" key="4">
    <source>
        <dbReference type="ARBA" id="ARBA00018586"/>
    </source>
</evidence>
<dbReference type="InterPro" id="IPR008873">
    <property type="entry name" value="TraA"/>
</dbReference>
<keyword evidence="7" id="KW-0964">Secreted</keyword>
<dbReference type="Pfam" id="PF05513">
    <property type="entry name" value="TraA"/>
    <property type="match status" value="1"/>
</dbReference>
<comment type="caution">
    <text evidence="12">The sequence shown here is derived from an EMBL/GenBank/DDBJ whole genome shotgun (WGS) entry which is preliminary data.</text>
</comment>
<sequence length="119" mass="12751">MVSKISSRKEVAVAWAQKKVLNVKNFFVKNRQSIMTVGLAAGVVIAPQIAAAAGTDLLTGQSDTVNGTFGEGSSIEKYFYVAEVIMSLIAYFKARSPVVFMGLLLVIVFTRIGFSIIGS</sequence>
<keyword evidence="11" id="KW-1133">Transmembrane helix</keyword>
<dbReference type="RefSeq" id="WP_084984253.1">
    <property type="nucleotide sequence ID" value="NZ_CBCSCF010000021.1"/>
</dbReference>
<evidence type="ECO:0000256" key="9">
    <source>
        <dbReference type="ARBA" id="ARBA00023136"/>
    </source>
</evidence>
<comment type="subcellular location">
    <subcellularLocation>
        <location evidence="1">Cell inner membrane</location>
        <topology evidence="1">Multi-pass membrane protein</topology>
    </subcellularLocation>
    <subcellularLocation>
        <location evidence="2">Secreted</location>
    </subcellularLocation>
</comment>
<protein>
    <recommendedName>
        <fullName evidence="4">Pilin</fullName>
    </recommendedName>
</protein>
<accession>A0ABX3TVG2</accession>
<keyword evidence="11" id="KW-0812">Transmembrane</keyword>
<evidence type="ECO:0000256" key="2">
    <source>
        <dbReference type="ARBA" id="ARBA00004613"/>
    </source>
</evidence>
<feature type="transmembrane region" description="Helical" evidence="11">
    <location>
        <begin position="99"/>
        <end position="117"/>
    </location>
</feature>
<evidence type="ECO:0000256" key="3">
    <source>
        <dbReference type="ARBA" id="ARBA00009586"/>
    </source>
</evidence>
<evidence type="ECO:0000256" key="6">
    <source>
        <dbReference type="ARBA" id="ARBA00022519"/>
    </source>
</evidence>
<evidence type="ECO:0000256" key="1">
    <source>
        <dbReference type="ARBA" id="ARBA00004429"/>
    </source>
</evidence>
<name>A0ABX3TVG2_9GAMM</name>
<keyword evidence="8" id="KW-0184">Conjugation</keyword>
<keyword evidence="9 11" id="KW-0472">Membrane</keyword>
<evidence type="ECO:0000313" key="13">
    <source>
        <dbReference type="Proteomes" id="UP000192722"/>
    </source>
</evidence>
<dbReference type="EMBL" id="MRWD01000067">
    <property type="protein sequence ID" value="ORJ19215.1"/>
    <property type="molecule type" value="Genomic_DNA"/>
</dbReference>
<evidence type="ECO:0000256" key="11">
    <source>
        <dbReference type="SAM" id="Phobius"/>
    </source>
</evidence>
<evidence type="ECO:0000256" key="10">
    <source>
        <dbReference type="ARBA" id="ARBA00026027"/>
    </source>
</evidence>
<evidence type="ECO:0000256" key="7">
    <source>
        <dbReference type="ARBA" id="ARBA00022525"/>
    </source>
</evidence>
<proteinExistence type="inferred from homology"/>
<keyword evidence="13" id="KW-1185">Reference proteome</keyword>
<organism evidence="12 13">
    <name type="scientific">Rouxiella silvae</name>
    <dbReference type="NCBI Taxonomy" id="1646373"/>
    <lineage>
        <taxon>Bacteria</taxon>
        <taxon>Pseudomonadati</taxon>
        <taxon>Pseudomonadota</taxon>
        <taxon>Gammaproteobacteria</taxon>
        <taxon>Enterobacterales</taxon>
        <taxon>Yersiniaceae</taxon>
        <taxon>Rouxiella</taxon>
    </lineage>
</organism>
<feature type="transmembrane region" description="Helical" evidence="11">
    <location>
        <begin position="34"/>
        <end position="55"/>
    </location>
</feature>
<evidence type="ECO:0000256" key="8">
    <source>
        <dbReference type="ARBA" id="ARBA00022971"/>
    </source>
</evidence>
<evidence type="ECO:0000313" key="12">
    <source>
        <dbReference type="EMBL" id="ORJ19215.1"/>
    </source>
</evidence>
<comment type="subunit">
    <text evidence="10">Monomer. Interacts with itself to form filaments; also interacts with TraQ.</text>
</comment>
<keyword evidence="5" id="KW-1003">Cell membrane</keyword>
<gene>
    <name evidence="12" type="ORF">BS639_21130</name>
</gene>
<reference evidence="12 13" key="1">
    <citation type="journal article" date="2017" name="Int. J. Syst. Evol. Microbiol.">
        <title>Rouxiella badensis sp. nov. and Rouxiella silvae sp. nov. isolated from peat bog soil in Germany and emendation of the genus description.</title>
        <authorList>
            <person name="Le Fleche-Mateos A."/>
            <person name="Kugler J.H."/>
            <person name="Hansen S.H."/>
            <person name="Syldatk C."/>
            <person name="Hausmann R."/>
            <person name="Lomprez F."/>
            <person name="Vandenbogaert M."/>
            <person name="Manuguerra J.C."/>
            <person name="Grimont P.A."/>
        </authorList>
    </citation>
    <scope>NUCLEOTIDE SEQUENCE [LARGE SCALE GENOMIC DNA]</scope>
    <source>
        <strain evidence="12 13">213</strain>
    </source>
</reference>
<keyword evidence="6" id="KW-0997">Cell inner membrane</keyword>
<comment type="similarity">
    <text evidence="3">Belongs to the TraA family.</text>
</comment>